<feature type="compositionally biased region" description="Low complexity" evidence="1">
    <location>
        <begin position="18"/>
        <end position="28"/>
    </location>
</feature>
<dbReference type="EMBL" id="FNFM01000001">
    <property type="protein sequence ID" value="SDJ66559.1"/>
    <property type="molecule type" value="Genomic_DNA"/>
</dbReference>
<accession>A0A1G8VKS4</accession>
<evidence type="ECO:0000313" key="3">
    <source>
        <dbReference type="Proteomes" id="UP000199213"/>
    </source>
</evidence>
<sequence>MNAFGVPSEVRRPRPEPRQSSPIRQSSSEFDEKDGTNHAKRRAAKSRGTNTRNRIHDFAKLTPRQVQPQSVTAFRSGSFSYEAEKVA</sequence>
<evidence type="ECO:0000313" key="2">
    <source>
        <dbReference type="EMBL" id="SDJ66559.1"/>
    </source>
</evidence>
<dbReference type="Proteomes" id="UP000199213">
    <property type="component" value="Unassembled WGS sequence"/>
</dbReference>
<evidence type="ECO:0000256" key="1">
    <source>
        <dbReference type="SAM" id="MobiDB-lite"/>
    </source>
</evidence>
<organism evidence="2 3">
    <name type="scientific">Actinopolyspora mzabensis</name>
    <dbReference type="NCBI Taxonomy" id="995066"/>
    <lineage>
        <taxon>Bacteria</taxon>
        <taxon>Bacillati</taxon>
        <taxon>Actinomycetota</taxon>
        <taxon>Actinomycetes</taxon>
        <taxon>Actinopolysporales</taxon>
        <taxon>Actinopolysporaceae</taxon>
        <taxon>Actinopolyspora</taxon>
    </lineage>
</organism>
<dbReference type="AlphaFoldDB" id="A0A1G8VKS4"/>
<keyword evidence="3" id="KW-1185">Reference proteome</keyword>
<gene>
    <name evidence="2" type="ORF">SAMN04487820_101149</name>
</gene>
<proteinExistence type="predicted"/>
<name>A0A1G8VKS4_ACTMZ</name>
<reference evidence="3" key="1">
    <citation type="submission" date="2016-10" db="EMBL/GenBank/DDBJ databases">
        <authorList>
            <person name="Varghese N."/>
            <person name="Submissions S."/>
        </authorList>
    </citation>
    <scope>NUCLEOTIDE SEQUENCE [LARGE SCALE GENOMIC DNA]</scope>
    <source>
        <strain evidence="3">DSM 45460</strain>
    </source>
</reference>
<protein>
    <submittedName>
        <fullName evidence="2">Uncharacterized protein</fullName>
    </submittedName>
</protein>
<feature type="region of interest" description="Disordered" evidence="1">
    <location>
        <begin position="1"/>
        <end position="64"/>
    </location>
</feature>